<keyword evidence="2" id="KW-1185">Reference proteome</keyword>
<dbReference type="Gene3D" id="3.60.10.10">
    <property type="entry name" value="Endonuclease/exonuclease/phosphatase"/>
    <property type="match status" value="1"/>
</dbReference>
<evidence type="ECO:0008006" key="3">
    <source>
        <dbReference type="Google" id="ProtNLM"/>
    </source>
</evidence>
<accession>A0A5D2FLZ8</accession>
<proteinExistence type="predicted"/>
<dbReference type="SUPFAM" id="SSF56219">
    <property type="entry name" value="DNase I-like"/>
    <property type="match status" value="1"/>
</dbReference>
<evidence type="ECO:0000313" key="1">
    <source>
        <dbReference type="EMBL" id="TYH06512.1"/>
    </source>
</evidence>
<organism evidence="1 2">
    <name type="scientific">Gossypium darwinii</name>
    <name type="common">Darwin's cotton</name>
    <name type="synonym">Gossypium barbadense var. darwinii</name>
    <dbReference type="NCBI Taxonomy" id="34276"/>
    <lineage>
        <taxon>Eukaryota</taxon>
        <taxon>Viridiplantae</taxon>
        <taxon>Streptophyta</taxon>
        <taxon>Embryophyta</taxon>
        <taxon>Tracheophyta</taxon>
        <taxon>Spermatophyta</taxon>
        <taxon>Magnoliopsida</taxon>
        <taxon>eudicotyledons</taxon>
        <taxon>Gunneridae</taxon>
        <taxon>Pentapetalae</taxon>
        <taxon>rosids</taxon>
        <taxon>malvids</taxon>
        <taxon>Malvales</taxon>
        <taxon>Malvaceae</taxon>
        <taxon>Malvoideae</taxon>
        <taxon>Gossypium</taxon>
    </lineage>
</organism>
<dbReference type="EMBL" id="CM017695">
    <property type="protein sequence ID" value="TYH06512.1"/>
    <property type="molecule type" value="Genomic_DNA"/>
</dbReference>
<dbReference type="PANTHER" id="PTHR33710:SF77">
    <property type="entry name" value="DNASE I-LIKE SUPERFAMILY PROTEIN"/>
    <property type="match status" value="1"/>
</dbReference>
<dbReference type="Proteomes" id="UP000323506">
    <property type="component" value="Chromosome A08"/>
</dbReference>
<dbReference type="AlphaFoldDB" id="A0A5D2FLZ8"/>
<dbReference type="PANTHER" id="PTHR33710">
    <property type="entry name" value="BNAC02G09200D PROTEIN"/>
    <property type="match status" value="1"/>
</dbReference>
<evidence type="ECO:0000313" key="2">
    <source>
        <dbReference type="Proteomes" id="UP000323506"/>
    </source>
</evidence>
<dbReference type="InterPro" id="IPR036691">
    <property type="entry name" value="Endo/exonu/phosph_ase_sf"/>
</dbReference>
<name>A0A5D2FLZ8_GOSDA</name>
<reference evidence="1 2" key="1">
    <citation type="submission" date="2019-06" db="EMBL/GenBank/DDBJ databases">
        <title>WGS assembly of Gossypium darwinii.</title>
        <authorList>
            <person name="Chen Z.J."/>
            <person name="Sreedasyam A."/>
            <person name="Ando A."/>
            <person name="Song Q."/>
            <person name="De L."/>
            <person name="Hulse-Kemp A."/>
            <person name="Ding M."/>
            <person name="Ye W."/>
            <person name="Kirkbride R."/>
            <person name="Jenkins J."/>
            <person name="Plott C."/>
            <person name="Lovell J."/>
            <person name="Lin Y.-M."/>
            <person name="Vaughn R."/>
            <person name="Liu B."/>
            <person name="Li W."/>
            <person name="Simpson S."/>
            <person name="Scheffler B."/>
            <person name="Saski C."/>
            <person name="Grover C."/>
            <person name="Hu G."/>
            <person name="Conover J."/>
            <person name="Carlson J."/>
            <person name="Shu S."/>
            <person name="Boston L."/>
            <person name="Williams M."/>
            <person name="Peterson D."/>
            <person name="Mcgee K."/>
            <person name="Jones D."/>
            <person name="Wendel J."/>
            <person name="Stelly D."/>
            <person name="Grimwood J."/>
            <person name="Schmutz J."/>
        </authorList>
    </citation>
    <scope>NUCLEOTIDE SEQUENCE [LARGE SCALE GENOMIC DNA]</scope>
    <source>
        <strain evidence="1">1808015.09</strain>
    </source>
</reference>
<sequence>MAIGDFNAILSEEDKNCGNVLGKRCPYFGELVESKNLQDLGFQGPSFTWQRGGVFEKLDRAIGNVAWCQDFPQFLPTHLTRIKSDHRSLLVNTNSEFKLPKERPFRFLAGWAQYQDFSNIIKSHWHYKGDMYNTLDQLTTSLKN</sequence>
<protein>
    <recommendedName>
        <fullName evidence="3">Endonuclease/exonuclease/phosphatase domain-containing protein</fullName>
    </recommendedName>
</protein>
<gene>
    <name evidence="1" type="ORF">ES288_A08G160800v1</name>
</gene>